<evidence type="ECO:0000313" key="7">
    <source>
        <dbReference type="EMBL" id="KAF9411211.1"/>
    </source>
</evidence>
<feature type="signal peptide" evidence="5">
    <location>
        <begin position="1"/>
        <end position="19"/>
    </location>
</feature>
<keyword evidence="8" id="KW-1185">Reference proteome</keyword>
<protein>
    <recommendedName>
        <fullName evidence="6">Lipase domain-containing protein</fullName>
    </recommendedName>
</protein>
<dbReference type="GO" id="GO:0005615">
    <property type="term" value="C:extracellular space"/>
    <property type="evidence" value="ECO:0007669"/>
    <property type="project" value="TreeGrafter"/>
</dbReference>
<comment type="similarity">
    <text evidence="2 4">Belongs to the AB hydrolase superfamily. Lipase family.</text>
</comment>
<dbReference type="SUPFAM" id="SSF53474">
    <property type="entry name" value="alpha/beta-Hydrolases"/>
    <property type="match status" value="1"/>
</dbReference>
<gene>
    <name evidence="7" type="ORF">HW555_009925</name>
</gene>
<feature type="chain" id="PRO_5032897945" description="Lipase domain-containing protein" evidence="5">
    <location>
        <begin position="20"/>
        <end position="396"/>
    </location>
</feature>
<dbReference type="PRINTS" id="PR00821">
    <property type="entry name" value="TAGLIPASE"/>
</dbReference>
<evidence type="ECO:0000256" key="3">
    <source>
        <dbReference type="ARBA" id="ARBA00022525"/>
    </source>
</evidence>
<sequence>MTMSRLLLVAAMWMSVVNSATVTVTYSVTPEPLLGKLKKSITNDIATIAEPIEKALFAIGFSQCSEVKKLLGVDYETFNRMEPDLNGLSLLFITRTVDISYKLRDAARLIPQSEWFDPSKPLKIYLHGFIDDPSQDSFTMLSKAFLKAGDVNILALDASSLLSWQYLRATTMVLFIGEQLGKLLASLVKAGLNRSNIHLIGHSLGSHISGFAGKTFKMLTKHRVGRITGLDPAGPCFSGVDVSSRLNRKDARFVDVIHTDAGVYGIAERVGHVDYFPNGGSKQPNCPPTHILDSCSHSRAWLLFAESVTNPDAFIAVACSNWDDFQNQRCNYSNLSPMGLPSRPGTRGTYYLSTADAPPYGLGNDGTRSVKSEGVLRFFMDVFSIFTKNSDTASQS</sequence>
<dbReference type="CDD" id="cd00707">
    <property type="entry name" value="Pancreat_lipase_like"/>
    <property type="match status" value="1"/>
</dbReference>
<dbReference type="InterPro" id="IPR000734">
    <property type="entry name" value="TAG_lipase"/>
</dbReference>
<accession>A0A835GA32</accession>
<comment type="caution">
    <text evidence="7">The sequence shown here is derived from an EMBL/GenBank/DDBJ whole genome shotgun (WGS) entry which is preliminary data.</text>
</comment>
<evidence type="ECO:0000256" key="4">
    <source>
        <dbReference type="RuleBase" id="RU004262"/>
    </source>
</evidence>
<dbReference type="Proteomes" id="UP000648187">
    <property type="component" value="Unassembled WGS sequence"/>
</dbReference>
<organism evidence="7 8">
    <name type="scientific">Spodoptera exigua</name>
    <name type="common">Beet armyworm</name>
    <name type="synonym">Noctua fulgens</name>
    <dbReference type="NCBI Taxonomy" id="7107"/>
    <lineage>
        <taxon>Eukaryota</taxon>
        <taxon>Metazoa</taxon>
        <taxon>Ecdysozoa</taxon>
        <taxon>Arthropoda</taxon>
        <taxon>Hexapoda</taxon>
        <taxon>Insecta</taxon>
        <taxon>Pterygota</taxon>
        <taxon>Neoptera</taxon>
        <taxon>Endopterygota</taxon>
        <taxon>Lepidoptera</taxon>
        <taxon>Glossata</taxon>
        <taxon>Ditrysia</taxon>
        <taxon>Noctuoidea</taxon>
        <taxon>Noctuidae</taxon>
        <taxon>Amphipyrinae</taxon>
        <taxon>Spodoptera</taxon>
    </lineage>
</organism>
<evidence type="ECO:0000259" key="6">
    <source>
        <dbReference type="Pfam" id="PF00151"/>
    </source>
</evidence>
<dbReference type="InterPro" id="IPR033906">
    <property type="entry name" value="Lipase_N"/>
</dbReference>
<dbReference type="InterPro" id="IPR029058">
    <property type="entry name" value="AB_hydrolase_fold"/>
</dbReference>
<dbReference type="GO" id="GO:0017171">
    <property type="term" value="F:serine hydrolase activity"/>
    <property type="evidence" value="ECO:0007669"/>
    <property type="project" value="TreeGrafter"/>
</dbReference>
<feature type="domain" description="Lipase" evidence="6">
    <location>
        <begin position="91"/>
        <end position="360"/>
    </location>
</feature>
<reference evidence="7" key="1">
    <citation type="submission" date="2020-08" db="EMBL/GenBank/DDBJ databases">
        <title>Spodoptera exigua strain:BAW_Kor-Di-RS1 Genome sequencing and assembly.</title>
        <authorList>
            <person name="Kim J."/>
            <person name="Nam H.Y."/>
            <person name="Kwon M."/>
            <person name="Choi J.H."/>
            <person name="Cho S.R."/>
            <person name="Kim G.-H."/>
        </authorList>
    </citation>
    <scope>NUCLEOTIDE SEQUENCE</scope>
    <source>
        <strain evidence="7">BAW_Kor-Di-RS1</strain>
        <tissue evidence="7">Whole-body</tissue>
    </source>
</reference>
<evidence type="ECO:0000256" key="2">
    <source>
        <dbReference type="ARBA" id="ARBA00010701"/>
    </source>
</evidence>
<proteinExistence type="inferred from homology"/>
<comment type="subcellular location">
    <subcellularLocation>
        <location evidence="1">Secreted</location>
    </subcellularLocation>
</comment>
<dbReference type="Gene3D" id="3.40.50.1820">
    <property type="entry name" value="alpha/beta hydrolase"/>
    <property type="match status" value="1"/>
</dbReference>
<keyword evidence="5" id="KW-0732">Signal</keyword>
<dbReference type="AlphaFoldDB" id="A0A835GA32"/>
<dbReference type="GO" id="GO:0016042">
    <property type="term" value="P:lipid catabolic process"/>
    <property type="evidence" value="ECO:0007669"/>
    <property type="project" value="TreeGrafter"/>
</dbReference>
<evidence type="ECO:0000256" key="5">
    <source>
        <dbReference type="SAM" id="SignalP"/>
    </source>
</evidence>
<dbReference type="EMBL" id="JACKWZ010000232">
    <property type="protein sequence ID" value="KAF9411211.1"/>
    <property type="molecule type" value="Genomic_DNA"/>
</dbReference>
<name>A0A835GA32_SPOEX</name>
<dbReference type="InterPro" id="IPR013818">
    <property type="entry name" value="Lipase"/>
</dbReference>
<dbReference type="PANTHER" id="PTHR11610">
    <property type="entry name" value="LIPASE"/>
    <property type="match status" value="1"/>
</dbReference>
<keyword evidence="3" id="KW-0964">Secreted</keyword>
<dbReference type="PANTHER" id="PTHR11610:SF173">
    <property type="entry name" value="LIPASE DOMAIN-CONTAINING PROTEIN-RELATED"/>
    <property type="match status" value="1"/>
</dbReference>
<evidence type="ECO:0000313" key="8">
    <source>
        <dbReference type="Proteomes" id="UP000648187"/>
    </source>
</evidence>
<evidence type="ECO:0000256" key="1">
    <source>
        <dbReference type="ARBA" id="ARBA00004613"/>
    </source>
</evidence>
<dbReference type="GO" id="GO:0016298">
    <property type="term" value="F:lipase activity"/>
    <property type="evidence" value="ECO:0007669"/>
    <property type="project" value="InterPro"/>
</dbReference>
<dbReference type="Pfam" id="PF00151">
    <property type="entry name" value="Lipase"/>
    <property type="match status" value="1"/>
</dbReference>